<evidence type="ECO:0000313" key="2">
    <source>
        <dbReference type="Proteomes" id="UP000077349"/>
    </source>
</evidence>
<protein>
    <recommendedName>
        <fullName evidence="3">Lysophospholipase</fullName>
    </recommendedName>
</protein>
<gene>
    <name evidence="1" type="ORF">Amal_00330</name>
</gene>
<dbReference type="STRING" id="178901.AmDm5_0337"/>
<proteinExistence type="predicted"/>
<evidence type="ECO:0000313" key="1">
    <source>
        <dbReference type="EMBL" id="OAG78318.1"/>
    </source>
</evidence>
<reference evidence="1 2" key="1">
    <citation type="submission" date="2016-03" db="EMBL/GenBank/DDBJ databases">
        <title>Draft genome sequence of Acetobacter malorum CECT 7742, a strain isolated from strawberry vinegar.</title>
        <authorList>
            <person name="Sainz F."/>
            <person name="Mas A."/>
            <person name="Torija M.J."/>
        </authorList>
    </citation>
    <scope>NUCLEOTIDE SEQUENCE [LARGE SCALE GENOMIC DNA]</scope>
    <source>
        <strain evidence="1 2">CECT 7742</strain>
    </source>
</reference>
<organism evidence="1 2">
    <name type="scientific">Acetobacter malorum</name>
    <dbReference type="NCBI Taxonomy" id="178901"/>
    <lineage>
        <taxon>Bacteria</taxon>
        <taxon>Pseudomonadati</taxon>
        <taxon>Pseudomonadota</taxon>
        <taxon>Alphaproteobacteria</taxon>
        <taxon>Acetobacterales</taxon>
        <taxon>Acetobacteraceae</taxon>
        <taxon>Acetobacter</taxon>
    </lineage>
</organism>
<dbReference type="PATRIC" id="fig|178901.16.peg.349"/>
<dbReference type="AlphaFoldDB" id="A0A177GDI3"/>
<accession>A0A177GDI3</accession>
<dbReference type="PIRSF" id="PIRSF032025">
    <property type="entry name" value="UCP032025"/>
    <property type="match status" value="1"/>
</dbReference>
<evidence type="ECO:0008006" key="3">
    <source>
        <dbReference type="Google" id="ProtNLM"/>
    </source>
</evidence>
<name>A0A177GDI3_9PROT</name>
<dbReference type="InterPro" id="IPR008320">
    <property type="entry name" value="UCP032025"/>
</dbReference>
<sequence>MLSSGLNLIKLVVGVSSVEELAERQKDPHNTRQHPQHSARLPVVHTRTFPRQSEEILQGGSLYRVISGLIQCRQQVLDLQTETRADGTQGTLILLSPEIIRVEPRAMRPFQGWRYLKPADAPPDLSGTQNSNLPPHLQKELTLLGL</sequence>
<dbReference type="Proteomes" id="UP000077349">
    <property type="component" value="Unassembled WGS sequence"/>
</dbReference>
<dbReference type="EMBL" id="LVHD01000003">
    <property type="protein sequence ID" value="OAG78318.1"/>
    <property type="molecule type" value="Genomic_DNA"/>
</dbReference>
<comment type="caution">
    <text evidence="1">The sequence shown here is derived from an EMBL/GenBank/DDBJ whole genome shotgun (WGS) entry which is preliminary data.</text>
</comment>
<dbReference type="Pfam" id="PF07370">
    <property type="entry name" value="DUF1489"/>
    <property type="match status" value="1"/>
</dbReference>
<dbReference type="eggNOG" id="COG5458">
    <property type="taxonomic scope" value="Bacteria"/>
</dbReference>